<dbReference type="GO" id="GO:0005524">
    <property type="term" value="F:ATP binding"/>
    <property type="evidence" value="ECO:0007669"/>
    <property type="project" value="InterPro"/>
</dbReference>
<feature type="domain" description="Protein kinase" evidence="3">
    <location>
        <begin position="310"/>
        <end position="608"/>
    </location>
</feature>
<evidence type="ECO:0000313" key="4">
    <source>
        <dbReference type="EMBL" id="ELU08604.1"/>
    </source>
</evidence>
<feature type="compositionally biased region" description="Polar residues" evidence="1">
    <location>
        <begin position="742"/>
        <end position="760"/>
    </location>
</feature>
<dbReference type="Gene3D" id="1.10.510.10">
    <property type="entry name" value="Transferase(Phosphotransferase) domain 1"/>
    <property type="match status" value="1"/>
</dbReference>
<dbReference type="EMBL" id="KB298910">
    <property type="protein sequence ID" value="ELU08604.1"/>
    <property type="molecule type" value="Genomic_DNA"/>
</dbReference>
<feature type="transmembrane region" description="Helical" evidence="2">
    <location>
        <begin position="39"/>
        <end position="60"/>
    </location>
</feature>
<evidence type="ECO:0000259" key="3">
    <source>
        <dbReference type="PROSITE" id="PS50011"/>
    </source>
</evidence>
<dbReference type="GO" id="GO:0004674">
    <property type="term" value="F:protein serine/threonine kinase activity"/>
    <property type="evidence" value="ECO:0007669"/>
    <property type="project" value="TreeGrafter"/>
</dbReference>
<feature type="compositionally biased region" description="Basic residues" evidence="1">
    <location>
        <begin position="713"/>
        <end position="731"/>
    </location>
</feature>
<dbReference type="GO" id="GO:0005634">
    <property type="term" value="C:nucleus"/>
    <property type="evidence" value="ECO:0007669"/>
    <property type="project" value="TreeGrafter"/>
</dbReference>
<reference evidence="6" key="1">
    <citation type="submission" date="2012-12" db="EMBL/GenBank/DDBJ databases">
        <authorList>
            <person name="Hellsten U."/>
            <person name="Grimwood J."/>
            <person name="Chapman J.A."/>
            <person name="Shapiro H."/>
            <person name="Aerts A."/>
            <person name="Otillar R.P."/>
            <person name="Terry A.Y."/>
            <person name="Boore J.L."/>
            <person name="Simakov O."/>
            <person name="Marletaz F."/>
            <person name="Cho S.-J."/>
            <person name="Edsinger-Gonzales E."/>
            <person name="Havlak P."/>
            <person name="Kuo D.-H."/>
            <person name="Larsson T."/>
            <person name="Lv J."/>
            <person name="Arendt D."/>
            <person name="Savage R."/>
            <person name="Osoegawa K."/>
            <person name="de Jong P."/>
            <person name="Lindberg D.R."/>
            <person name="Seaver E.C."/>
            <person name="Weisblat D.A."/>
            <person name="Putnam N.H."/>
            <person name="Grigoriev I.V."/>
            <person name="Rokhsar D.S."/>
        </authorList>
    </citation>
    <scope>NUCLEOTIDE SEQUENCE</scope>
    <source>
        <strain evidence="6">I ESC-2004</strain>
    </source>
</reference>
<feature type="compositionally biased region" description="Basic residues" evidence="1">
    <location>
        <begin position="594"/>
        <end position="609"/>
    </location>
</feature>
<reference evidence="4 6" key="2">
    <citation type="journal article" date="2013" name="Nature">
        <title>Insights into bilaterian evolution from three spiralian genomes.</title>
        <authorList>
            <person name="Simakov O."/>
            <person name="Marletaz F."/>
            <person name="Cho S.J."/>
            <person name="Edsinger-Gonzales E."/>
            <person name="Havlak P."/>
            <person name="Hellsten U."/>
            <person name="Kuo D.H."/>
            <person name="Larsson T."/>
            <person name="Lv J."/>
            <person name="Arendt D."/>
            <person name="Savage R."/>
            <person name="Osoegawa K."/>
            <person name="de Jong P."/>
            <person name="Grimwood J."/>
            <person name="Chapman J.A."/>
            <person name="Shapiro H."/>
            <person name="Aerts A."/>
            <person name="Otillar R.P."/>
            <person name="Terry A.Y."/>
            <person name="Boore J.L."/>
            <person name="Grigoriev I.V."/>
            <person name="Lindberg D.R."/>
            <person name="Seaver E.C."/>
            <person name="Weisblat D.A."/>
            <person name="Putnam N.H."/>
            <person name="Rokhsar D.S."/>
        </authorList>
    </citation>
    <scope>NUCLEOTIDE SEQUENCE</scope>
    <source>
        <strain evidence="4 6">I ESC-2004</strain>
    </source>
</reference>
<dbReference type="SMART" id="SM00220">
    <property type="entry name" value="S_TKc"/>
    <property type="match status" value="1"/>
</dbReference>
<dbReference type="GO" id="GO:0044773">
    <property type="term" value="P:mitotic DNA damage checkpoint signaling"/>
    <property type="evidence" value="ECO:0007669"/>
    <property type="project" value="TreeGrafter"/>
</dbReference>
<reference evidence="5" key="3">
    <citation type="submission" date="2015-06" db="UniProtKB">
        <authorList>
            <consortium name="EnsemblMetazoa"/>
        </authorList>
    </citation>
    <scope>IDENTIFICATION</scope>
</reference>
<dbReference type="EnsemblMetazoa" id="CapteT220699">
    <property type="protein sequence ID" value="CapteP220699"/>
    <property type="gene ID" value="CapteG220699"/>
</dbReference>
<dbReference type="Proteomes" id="UP000014760">
    <property type="component" value="Unassembled WGS sequence"/>
</dbReference>
<dbReference type="PROSITE" id="PS50011">
    <property type="entry name" value="PROTEIN_KINASE_DOM"/>
    <property type="match status" value="1"/>
</dbReference>
<dbReference type="PANTHER" id="PTHR44167">
    <property type="entry name" value="OVARIAN-SPECIFIC SERINE/THREONINE-PROTEIN KINASE LOK-RELATED"/>
    <property type="match status" value="1"/>
</dbReference>
<dbReference type="SUPFAM" id="SSF56112">
    <property type="entry name" value="Protein kinase-like (PK-like)"/>
    <property type="match status" value="1"/>
</dbReference>
<feature type="transmembrane region" description="Helical" evidence="2">
    <location>
        <begin position="80"/>
        <end position="101"/>
    </location>
</feature>
<feature type="region of interest" description="Disordered" evidence="1">
    <location>
        <begin position="669"/>
        <end position="692"/>
    </location>
</feature>
<dbReference type="OrthoDB" id="4062651at2759"/>
<dbReference type="EMBL" id="AMQN01006667">
    <property type="status" value="NOT_ANNOTATED_CDS"/>
    <property type="molecule type" value="Genomic_DNA"/>
</dbReference>
<feature type="transmembrane region" description="Helical" evidence="2">
    <location>
        <begin position="156"/>
        <end position="180"/>
    </location>
</feature>
<feature type="region of interest" description="Disordered" evidence="1">
    <location>
        <begin position="586"/>
        <end position="613"/>
    </location>
</feature>
<dbReference type="AlphaFoldDB" id="R7UQ26"/>
<accession>R7UQ26</accession>
<evidence type="ECO:0000313" key="6">
    <source>
        <dbReference type="Proteomes" id="UP000014760"/>
    </source>
</evidence>
<keyword evidence="2" id="KW-1133">Transmembrane helix</keyword>
<feature type="transmembrane region" description="Helical" evidence="2">
    <location>
        <begin position="113"/>
        <end position="136"/>
    </location>
</feature>
<keyword evidence="2" id="KW-0812">Transmembrane</keyword>
<keyword evidence="2" id="KW-0472">Membrane</keyword>
<feature type="compositionally biased region" description="Low complexity" evidence="1">
    <location>
        <begin position="853"/>
        <end position="869"/>
    </location>
</feature>
<feature type="transmembrane region" description="Helical" evidence="2">
    <location>
        <begin position="201"/>
        <end position="220"/>
    </location>
</feature>
<feature type="region of interest" description="Disordered" evidence="1">
    <location>
        <begin position="706"/>
        <end position="789"/>
    </location>
</feature>
<name>R7UQ26_CAPTE</name>
<evidence type="ECO:0000313" key="5">
    <source>
        <dbReference type="EnsemblMetazoa" id="CapteP220699"/>
    </source>
</evidence>
<feature type="region of interest" description="Disordered" evidence="1">
    <location>
        <begin position="806"/>
        <end position="886"/>
    </location>
</feature>
<dbReference type="PANTHER" id="PTHR44167:SF24">
    <property type="entry name" value="SERINE_THREONINE-PROTEIN KINASE CHK2"/>
    <property type="match status" value="1"/>
</dbReference>
<feature type="transmembrane region" description="Helical" evidence="2">
    <location>
        <begin position="6"/>
        <end position="27"/>
    </location>
</feature>
<dbReference type="InterPro" id="IPR000719">
    <property type="entry name" value="Prot_kinase_dom"/>
</dbReference>
<evidence type="ECO:0000256" key="2">
    <source>
        <dbReference type="SAM" id="Phobius"/>
    </source>
</evidence>
<evidence type="ECO:0000256" key="1">
    <source>
        <dbReference type="SAM" id="MobiDB-lite"/>
    </source>
</evidence>
<protein>
    <recommendedName>
        <fullName evidence="3">Protein kinase domain-containing protein</fullName>
    </recommendedName>
</protein>
<dbReference type="Pfam" id="PF07714">
    <property type="entry name" value="PK_Tyr_Ser-Thr"/>
    <property type="match status" value="1"/>
</dbReference>
<dbReference type="InterPro" id="IPR001245">
    <property type="entry name" value="Ser-Thr/Tyr_kinase_cat_dom"/>
</dbReference>
<dbReference type="HOGENOM" id="CLU_304071_0_0_1"/>
<gene>
    <name evidence="4" type="ORF">CAPTEDRAFT_220699</name>
</gene>
<keyword evidence="6" id="KW-1185">Reference proteome</keyword>
<dbReference type="InterPro" id="IPR011009">
    <property type="entry name" value="Kinase-like_dom_sf"/>
</dbReference>
<dbReference type="STRING" id="283909.R7UQ26"/>
<proteinExistence type="predicted"/>
<dbReference type="Gene3D" id="1.20.1070.10">
    <property type="entry name" value="Rhodopsin 7-helix transmembrane proteins"/>
    <property type="match status" value="1"/>
</dbReference>
<organism evidence="4">
    <name type="scientific">Capitella teleta</name>
    <name type="common">Polychaete worm</name>
    <dbReference type="NCBI Taxonomy" id="283909"/>
    <lineage>
        <taxon>Eukaryota</taxon>
        <taxon>Metazoa</taxon>
        <taxon>Spiralia</taxon>
        <taxon>Lophotrochozoa</taxon>
        <taxon>Annelida</taxon>
        <taxon>Polychaeta</taxon>
        <taxon>Sedentaria</taxon>
        <taxon>Scolecida</taxon>
        <taxon>Capitellidae</taxon>
        <taxon>Capitella</taxon>
    </lineage>
</organism>
<sequence>MSASAYALCVVTGVGVLLNLILLVWHVMRFKGGSVFVKYSLAQLYIWHLIIGLSLALLVLQRDLPSSPWLCSGAGFLALFASQEAVWTLAASSASVLHWKLRRPTSTQRKKHAALALLSALLQAVFLAILSTLPLLNTPGGDNLSCVPLRLQGERGWAATVAALSLDWVAILLAVVVVIIMRRLPSHKPSAKYELRHSISIPVGLLAWTVVICMGTYLFFTGARSSWTLAFAVSGVTAVHPAISLILIHVTNRKQKKNACANCGYAGMQRRLSQHSSTFSVNGKLYSSCPKNLASISKIDHPQGQVIDNWLFENKLEHGVSSQFLVQWREKVGSLRSGVMKVFPPASLQRWRSEVNCLLRLSSAPHPNLSPCHWVAPHNNYTAAICAFTHQVLSPESSVVCRDHFAHGSLHEFLLARELTEVTLHKVTRDITSGLDHLHSLNIVHNALTSHSVHMTSPAENGGVRAVISDFDCSYELSIFPSSCSLAHPRSLWSISSEVASHPSKFASDIRALGVIVLEMLLVTGKRRASSRVSASQRSFDQDSMSAECKCSSSVKDIRACTDSPDTDNKLFSNFLELLSDHPTRQPSAFEARGKRRTSANRLGHKAHSKSVDCIQQRSLPPVPCVAQTQLTRMTQLSGLNSEEMLDVAIPLYDDFSSHETPDHVYTDVAGQQHSSHDSSEDSSPMTPDDVYNTSAVSFETIYEDEEVSQRNASRKNRFQRTLPVRRRMERSKRASIASLEGNISITSDADSGFHQSELNGSERADGSDVSMLSQQVRGDSGVESNGECVDESRLPHLYLMKQPCRKRHHMRPSASEPFSLASRDRTDYKTHSLPKLGVSAVHTARKISARASPSDESPTSPDDPLSSSRLRGSPQDDGRESVSSSIADLVHDSELIIKQVMEKEDVLADLEAFRKRPSSGASRRMMRTLREMGERGALGFIAQQMLPVMRECWQNDHTPSSEYILRRLNHVLPSAAV</sequence>